<organism evidence="3 4">
    <name type="scientific">Bionectria ochroleuca</name>
    <name type="common">Gliocladium roseum</name>
    <dbReference type="NCBI Taxonomy" id="29856"/>
    <lineage>
        <taxon>Eukaryota</taxon>
        <taxon>Fungi</taxon>
        <taxon>Dikarya</taxon>
        <taxon>Ascomycota</taxon>
        <taxon>Pezizomycotina</taxon>
        <taxon>Sordariomycetes</taxon>
        <taxon>Hypocreomycetidae</taxon>
        <taxon>Hypocreales</taxon>
        <taxon>Bionectriaceae</taxon>
        <taxon>Clonostachys</taxon>
    </lineage>
</organism>
<dbReference type="AlphaFoldDB" id="A0A8H7NHH6"/>
<dbReference type="GO" id="GO:0005737">
    <property type="term" value="C:cytoplasm"/>
    <property type="evidence" value="ECO:0007669"/>
    <property type="project" value="TreeGrafter"/>
</dbReference>
<dbReference type="InterPro" id="IPR053043">
    <property type="entry name" value="Ras-cAMP_regulatory"/>
</dbReference>
<accession>A0A8H7NHH6</accession>
<dbReference type="Pfam" id="PF11702">
    <property type="entry name" value="DUF3295"/>
    <property type="match status" value="1"/>
</dbReference>
<gene>
    <name evidence="3" type="ORF">IM811_011438</name>
</gene>
<dbReference type="InterPro" id="IPR021711">
    <property type="entry name" value="DUF3295"/>
</dbReference>
<dbReference type="Proteomes" id="UP000616885">
    <property type="component" value="Unassembled WGS sequence"/>
</dbReference>
<evidence type="ECO:0000256" key="1">
    <source>
        <dbReference type="SAM" id="MobiDB-lite"/>
    </source>
</evidence>
<feature type="compositionally biased region" description="Polar residues" evidence="1">
    <location>
        <begin position="24"/>
        <end position="54"/>
    </location>
</feature>
<sequence>MGISAKTQHQPRKQKVRPDEDLGSNANLEPTNNISKGQAKNDPNSRAGTSSSKATPIEGDSASRQNPQLSIEPDAAKPSSQQSPEACSNTDLGATDNSSKTQTKDPPNSQAGTSSSKATPIEGDGASRQNPQLSIQPDAAKPSNQQSPEACKSNPANNPEIVTQPPAPKKKQAFFSNHVIMHTVDPDNAIESDSEGDSIDESAIDDEDDSSDWEDSIDNSSKSSVDDKYFQRVDSKVNLTSRRSLITLMLTQTEDPAKACSNHTSQSTPTIPQSSNRNGPAFSVSPNDSDDAPLMMKGNRQAP</sequence>
<evidence type="ECO:0000313" key="4">
    <source>
        <dbReference type="Proteomes" id="UP000616885"/>
    </source>
</evidence>
<feature type="region of interest" description="Disordered" evidence="1">
    <location>
        <begin position="1"/>
        <end position="226"/>
    </location>
</feature>
<feature type="compositionally biased region" description="Acidic residues" evidence="1">
    <location>
        <begin position="188"/>
        <end position="217"/>
    </location>
</feature>
<feature type="compositionally biased region" description="Polar residues" evidence="1">
    <location>
        <begin position="78"/>
        <end position="118"/>
    </location>
</feature>
<dbReference type="GO" id="GO:0031930">
    <property type="term" value="P:mitochondria-nucleus signaling pathway"/>
    <property type="evidence" value="ECO:0007669"/>
    <property type="project" value="TreeGrafter"/>
</dbReference>
<name>A0A8H7NHH6_BIOOC</name>
<dbReference type="GO" id="GO:0006808">
    <property type="term" value="P:regulation of nitrogen utilization"/>
    <property type="evidence" value="ECO:0007669"/>
    <property type="project" value="TreeGrafter"/>
</dbReference>
<dbReference type="GO" id="GO:0000122">
    <property type="term" value="P:negative regulation of transcription by RNA polymerase II"/>
    <property type="evidence" value="ECO:0007669"/>
    <property type="project" value="TreeGrafter"/>
</dbReference>
<dbReference type="PANTHER" id="PTHR28014">
    <property type="entry name" value="NEGATIVE REGULATOR OF RAS-CAMP PATHWAY"/>
    <property type="match status" value="1"/>
</dbReference>
<reference evidence="3" key="1">
    <citation type="submission" date="2020-10" db="EMBL/GenBank/DDBJ databases">
        <title>High-Quality Genome Resource of Clonostachys rosea strain S41 by Oxford Nanopore Long-Read Sequencing.</title>
        <authorList>
            <person name="Wang H."/>
        </authorList>
    </citation>
    <scope>NUCLEOTIDE SEQUENCE</scope>
    <source>
        <strain evidence="3">S41</strain>
    </source>
</reference>
<evidence type="ECO:0000259" key="2">
    <source>
        <dbReference type="Pfam" id="PF11702"/>
    </source>
</evidence>
<dbReference type="PANTHER" id="PTHR28014:SF1">
    <property type="entry name" value="NEGATIVE REGULATOR OF RAS-CAMP PATHWAY"/>
    <property type="match status" value="1"/>
</dbReference>
<comment type="caution">
    <text evidence="3">The sequence shown here is derived from an EMBL/GenBank/DDBJ whole genome shotgun (WGS) entry which is preliminary data.</text>
</comment>
<feature type="domain" description="DUF3295" evidence="2">
    <location>
        <begin position="28"/>
        <end position="300"/>
    </location>
</feature>
<feature type="region of interest" description="Disordered" evidence="1">
    <location>
        <begin position="255"/>
        <end position="303"/>
    </location>
</feature>
<feature type="compositionally biased region" description="Low complexity" evidence="1">
    <location>
        <begin position="264"/>
        <end position="275"/>
    </location>
</feature>
<evidence type="ECO:0000313" key="3">
    <source>
        <dbReference type="EMBL" id="KAF9755997.1"/>
    </source>
</evidence>
<proteinExistence type="predicted"/>
<protein>
    <recommendedName>
        <fullName evidence="2">DUF3295 domain-containing protein</fullName>
    </recommendedName>
</protein>
<feature type="compositionally biased region" description="Polar residues" evidence="1">
    <location>
        <begin position="142"/>
        <end position="161"/>
    </location>
</feature>
<dbReference type="EMBL" id="JADCTT010000003">
    <property type="protein sequence ID" value="KAF9755997.1"/>
    <property type="molecule type" value="Genomic_DNA"/>
</dbReference>